<keyword evidence="1" id="KW-0175">Coiled coil</keyword>
<evidence type="ECO:0000313" key="3">
    <source>
        <dbReference type="EMBL" id="MDR7301070.1"/>
    </source>
</evidence>
<keyword evidence="4" id="KW-1185">Reference proteome</keyword>
<reference evidence="3" key="1">
    <citation type="submission" date="2023-07" db="EMBL/GenBank/DDBJ databases">
        <title>Sequencing the genomes of 1000 actinobacteria strains.</title>
        <authorList>
            <person name="Klenk H.-P."/>
        </authorList>
    </citation>
    <scope>NUCLEOTIDE SEQUENCE</scope>
    <source>
        <strain evidence="3">DSM 45977</strain>
    </source>
</reference>
<feature type="compositionally biased region" description="Polar residues" evidence="2">
    <location>
        <begin position="282"/>
        <end position="298"/>
    </location>
</feature>
<organism evidence="3 4">
    <name type="scientific">Haloactinomyces albus</name>
    <dbReference type="NCBI Taxonomy" id="1352928"/>
    <lineage>
        <taxon>Bacteria</taxon>
        <taxon>Bacillati</taxon>
        <taxon>Actinomycetota</taxon>
        <taxon>Actinomycetes</taxon>
        <taxon>Actinopolysporales</taxon>
        <taxon>Actinopolysporaceae</taxon>
        <taxon>Haloactinomyces</taxon>
    </lineage>
</organism>
<feature type="compositionally biased region" description="Pro residues" evidence="2">
    <location>
        <begin position="266"/>
        <end position="275"/>
    </location>
</feature>
<dbReference type="EMBL" id="JAVDXW010000001">
    <property type="protein sequence ID" value="MDR7301070.1"/>
    <property type="molecule type" value="Genomic_DNA"/>
</dbReference>
<sequence>MDESDEAVIPLRPGFDVQFRGFHRNQVIDHIEVLEDQLKIVTIDRNEAVRLNSDLRKLYDSTRQDLHDTEQQLKRIESSDTGLPAASQRVQNMLSAAEDEVQTLRERAQHQAEIVRGSAENEADRLVEEAENAAAELRAECSSLLSEVERRRDQMRREHASQVHDMREREHRLRKAIRDEYKAMVSSAQEEANELIARAQQECGQRDAESEQLRLDVQEEIHRKRTELEQLRQTVLSSLGTAADTIDASTTALHAQAPSSDIDQQPPLPDPPPVRLPEQQDNVRTYTIPLNNNGTSLDSAMPVATDGHTTDGHTADGHGTAQRS</sequence>
<keyword evidence="3" id="KW-0131">Cell cycle</keyword>
<gene>
    <name evidence="3" type="ORF">JOF55_001251</name>
</gene>
<dbReference type="GO" id="GO:0051301">
    <property type="term" value="P:cell division"/>
    <property type="evidence" value="ECO:0007669"/>
    <property type="project" value="UniProtKB-KW"/>
</dbReference>
<proteinExistence type="predicted"/>
<evidence type="ECO:0000256" key="2">
    <source>
        <dbReference type="SAM" id="MobiDB-lite"/>
    </source>
</evidence>
<name>A0AAE3ZC10_9ACTN</name>
<feature type="region of interest" description="Disordered" evidence="2">
    <location>
        <begin position="252"/>
        <end position="324"/>
    </location>
</feature>
<feature type="coiled-coil region" evidence="1">
    <location>
        <begin position="52"/>
        <end position="234"/>
    </location>
</feature>
<dbReference type="Proteomes" id="UP001180845">
    <property type="component" value="Unassembled WGS sequence"/>
</dbReference>
<protein>
    <submittedName>
        <fullName evidence="3">Cell division septum initiation protein DivIVA</fullName>
    </submittedName>
</protein>
<comment type="caution">
    <text evidence="3">The sequence shown here is derived from an EMBL/GenBank/DDBJ whole genome shotgun (WGS) entry which is preliminary data.</text>
</comment>
<dbReference type="RefSeq" id="WP_310270883.1">
    <property type="nucleotide sequence ID" value="NZ_JAVDXW010000001.1"/>
</dbReference>
<keyword evidence="3" id="KW-0132">Cell division</keyword>
<evidence type="ECO:0000313" key="4">
    <source>
        <dbReference type="Proteomes" id="UP001180845"/>
    </source>
</evidence>
<dbReference type="AlphaFoldDB" id="A0AAE3ZC10"/>
<evidence type="ECO:0000256" key="1">
    <source>
        <dbReference type="SAM" id="Coils"/>
    </source>
</evidence>
<accession>A0AAE3ZC10</accession>